<evidence type="ECO:0000256" key="1">
    <source>
        <dbReference type="ARBA" id="ARBA00004370"/>
    </source>
</evidence>
<keyword evidence="3 6" id="KW-0472">Membrane</keyword>
<feature type="region of interest" description="Disordered" evidence="5">
    <location>
        <begin position="375"/>
        <end position="398"/>
    </location>
</feature>
<keyword evidence="8" id="KW-1185">Reference proteome</keyword>
<feature type="transmembrane region" description="Helical" evidence="6">
    <location>
        <begin position="320"/>
        <end position="341"/>
    </location>
</feature>
<organism evidence="8 9">
    <name type="scientific">Delphinapterus leucas</name>
    <name type="common">Beluga whale</name>
    <dbReference type="NCBI Taxonomy" id="9749"/>
    <lineage>
        <taxon>Eukaryota</taxon>
        <taxon>Metazoa</taxon>
        <taxon>Chordata</taxon>
        <taxon>Craniata</taxon>
        <taxon>Vertebrata</taxon>
        <taxon>Euteleostomi</taxon>
        <taxon>Mammalia</taxon>
        <taxon>Eutheria</taxon>
        <taxon>Laurasiatheria</taxon>
        <taxon>Artiodactyla</taxon>
        <taxon>Whippomorpha</taxon>
        <taxon>Cetacea</taxon>
        <taxon>Odontoceti</taxon>
        <taxon>Monodontidae</taxon>
        <taxon>Delphinapterus</taxon>
    </lineage>
</organism>
<evidence type="ECO:0000256" key="4">
    <source>
        <dbReference type="ARBA" id="ARBA00023180"/>
    </source>
</evidence>
<dbReference type="PROSITE" id="PS50835">
    <property type="entry name" value="IG_LIKE"/>
    <property type="match status" value="1"/>
</dbReference>
<evidence type="ECO:0000313" key="9">
    <source>
        <dbReference type="RefSeq" id="XP_022415073.2"/>
    </source>
</evidence>
<dbReference type="SUPFAM" id="SSF48726">
    <property type="entry name" value="Immunoglobulin"/>
    <property type="match status" value="2"/>
</dbReference>
<evidence type="ECO:0000256" key="6">
    <source>
        <dbReference type="SAM" id="Phobius"/>
    </source>
</evidence>
<dbReference type="PANTHER" id="PTHR12080:SF110">
    <property type="entry name" value="IG-LIKE DOMAIN-CONTAINING PROTEIN"/>
    <property type="match status" value="1"/>
</dbReference>
<proteinExistence type="predicted"/>
<dbReference type="InterPro" id="IPR015631">
    <property type="entry name" value="CD2/SLAM_rcpt"/>
</dbReference>
<dbReference type="GeneID" id="111167012"/>
<name>A0A2Y9MCD2_DELLE</name>
<keyword evidence="6" id="KW-0812">Transmembrane</keyword>
<evidence type="ECO:0000256" key="2">
    <source>
        <dbReference type="ARBA" id="ARBA00022729"/>
    </source>
</evidence>
<dbReference type="InterPro" id="IPR036179">
    <property type="entry name" value="Ig-like_dom_sf"/>
</dbReference>
<evidence type="ECO:0000256" key="5">
    <source>
        <dbReference type="SAM" id="MobiDB-lite"/>
    </source>
</evidence>
<keyword evidence="6" id="KW-1133">Transmembrane helix</keyword>
<dbReference type="GO" id="GO:0016020">
    <property type="term" value="C:membrane"/>
    <property type="evidence" value="ECO:0007669"/>
    <property type="project" value="UniProtKB-SubCell"/>
</dbReference>
<feature type="compositionally biased region" description="Basic and acidic residues" evidence="5">
    <location>
        <begin position="378"/>
        <end position="397"/>
    </location>
</feature>
<dbReference type="PANTHER" id="PTHR12080">
    <property type="entry name" value="SIGNALING LYMPHOCYTIC ACTIVATION MOLECULE"/>
    <property type="match status" value="1"/>
</dbReference>
<evidence type="ECO:0000259" key="7">
    <source>
        <dbReference type="PROSITE" id="PS50835"/>
    </source>
</evidence>
<dbReference type="InParanoid" id="A0A2Y9MCD2"/>
<dbReference type="Proteomes" id="UP000248483">
    <property type="component" value="Unplaced"/>
</dbReference>
<dbReference type="RefSeq" id="XP_022415073.2">
    <property type="nucleotide sequence ID" value="XM_022559365.2"/>
</dbReference>
<gene>
    <name evidence="9" type="primary">LOC111167012</name>
</gene>
<evidence type="ECO:0000256" key="3">
    <source>
        <dbReference type="ARBA" id="ARBA00023136"/>
    </source>
</evidence>
<dbReference type="AlphaFoldDB" id="A0A2Y9MCD2"/>
<dbReference type="Gene3D" id="2.60.40.10">
    <property type="entry name" value="Immunoglobulins"/>
    <property type="match status" value="2"/>
</dbReference>
<keyword evidence="4" id="KW-0325">Glycoprotein</keyword>
<keyword evidence="2" id="KW-0732">Signal</keyword>
<feature type="domain" description="Ig-like" evidence="7">
    <location>
        <begin position="216"/>
        <end position="300"/>
    </location>
</feature>
<comment type="subcellular location">
    <subcellularLocation>
        <location evidence="1">Membrane</location>
    </subcellularLocation>
</comment>
<dbReference type="STRING" id="9749.A0A2Y9MCD2"/>
<protein>
    <submittedName>
        <fullName evidence="9">Uncharacterized protein LOC111167012</fullName>
    </submittedName>
</protein>
<reference evidence="9" key="1">
    <citation type="submission" date="2025-08" db="UniProtKB">
        <authorList>
            <consortium name="RefSeq"/>
        </authorList>
    </citation>
    <scope>IDENTIFICATION</scope>
    <source>
        <tissue evidence="9">Blood</tissue>
    </source>
</reference>
<dbReference type="KEGG" id="dle:111167012"/>
<dbReference type="InterPro" id="IPR007110">
    <property type="entry name" value="Ig-like_dom"/>
</dbReference>
<sequence length="416" mass="45395">MVSRKTRVFSSASGFLGDLGNRQPVLTESVDEVLCSGHRPRLQPDGDQSLLGGSFYLHIRLFLATLNTSTAEGITHCSQHLAPGACCPGVKSSGTHGSGVQDSGAHVPLHRVRGGSVSFNVTRKQEAHLEEVTWGFGPDSNYRVLLRVSAGADAPTWVSLQDKYQQRVHVPSILSLNIENLTSEDSGLYRARASFTGGIELNQVFPLTVYEPVPLPQILSKLLSITPGWCNVTLECRASGATEDLKVTWQSKGLPRELEQSVTLGPAPNSWTLPVNLPLRQPSARFTCVVSNQVDQKTATLDLGEVCVHDSQGQVRADPLPGILGAVVAVLLILGGGLYLWKTREKKKKMETGRGTELQEDYRDNDSGIQYAELSQQESRKGTRKGIGERHLEEKEPVNTVYSEVHKPESEAMKII</sequence>
<dbReference type="CDD" id="cd00096">
    <property type="entry name" value="Ig"/>
    <property type="match status" value="1"/>
</dbReference>
<accession>A0A2Y9MCD2</accession>
<dbReference type="InterPro" id="IPR013783">
    <property type="entry name" value="Ig-like_fold"/>
</dbReference>
<evidence type="ECO:0000313" key="8">
    <source>
        <dbReference type="Proteomes" id="UP000248483"/>
    </source>
</evidence>